<dbReference type="EMBL" id="JBANRG010000090">
    <property type="protein sequence ID" value="KAK7436873.1"/>
    <property type="molecule type" value="Genomic_DNA"/>
</dbReference>
<dbReference type="Proteomes" id="UP001498398">
    <property type="component" value="Unassembled WGS sequence"/>
</dbReference>
<keyword evidence="1" id="KW-0732">Signal</keyword>
<dbReference type="EMBL" id="JBANRG010000121">
    <property type="protein sequence ID" value="KAK7434576.1"/>
    <property type="molecule type" value="Genomic_DNA"/>
</dbReference>
<protein>
    <submittedName>
        <fullName evidence="2">Uncharacterized protein</fullName>
    </submittedName>
</protein>
<comment type="caution">
    <text evidence="2">The sequence shown here is derived from an EMBL/GenBank/DDBJ whole genome shotgun (WGS) entry which is preliminary data.</text>
</comment>
<evidence type="ECO:0000256" key="1">
    <source>
        <dbReference type="SAM" id="SignalP"/>
    </source>
</evidence>
<evidence type="ECO:0000313" key="4">
    <source>
        <dbReference type="Proteomes" id="UP001498398"/>
    </source>
</evidence>
<name>A0ABR1IMR3_9AGAR</name>
<reference evidence="2 4" key="1">
    <citation type="submission" date="2024-01" db="EMBL/GenBank/DDBJ databases">
        <title>A draft genome for the cacao thread blight pathogen Marasmiellus scandens.</title>
        <authorList>
            <person name="Baruah I.K."/>
            <person name="Leung J."/>
            <person name="Bukari Y."/>
            <person name="Amoako-Attah I."/>
            <person name="Meinhardt L.W."/>
            <person name="Bailey B.A."/>
            <person name="Cohen S.P."/>
        </authorList>
    </citation>
    <scope>NUCLEOTIDE SEQUENCE [LARGE SCALE GENOMIC DNA]</scope>
    <source>
        <strain evidence="2 4">GH-19</strain>
    </source>
</reference>
<proteinExistence type="predicted"/>
<feature type="chain" id="PRO_5045031480" evidence="1">
    <location>
        <begin position="20"/>
        <end position="135"/>
    </location>
</feature>
<evidence type="ECO:0000313" key="3">
    <source>
        <dbReference type="EMBL" id="KAK7436873.1"/>
    </source>
</evidence>
<keyword evidence="4" id="KW-1185">Reference proteome</keyword>
<gene>
    <name evidence="3" type="ORF">VKT23_018895</name>
    <name evidence="2" type="ORF">VKT23_020112</name>
</gene>
<sequence>MRFTTILSTIVVAASFVVGQESARFGSVSVSPCPFTGGQDITITYNATTAALAGHQPEFLDLFFQGKFSDTGDPTPRFLISRNDFGADQVIFTQNTTIPEQINIFNATGWQILALITWEQVGLTQQGGIFSACTQ</sequence>
<organism evidence="2 4">
    <name type="scientific">Marasmiellus scandens</name>
    <dbReference type="NCBI Taxonomy" id="2682957"/>
    <lineage>
        <taxon>Eukaryota</taxon>
        <taxon>Fungi</taxon>
        <taxon>Dikarya</taxon>
        <taxon>Basidiomycota</taxon>
        <taxon>Agaricomycotina</taxon>
        <taxon>Agaricomycetes</taxon>
        <taxon>Agaricomycetidae</taxon>
        <taxon>Agaricales</taxon>
        <taxon>Marasmiineae</taxon>
        <taxon>Omphalotaceae</taxon>
        <taxon>Marasmiellus</taxon>
    </lineage>
</organism>
<accession>A0ABR1IMR3</accession>
<evidence type="ECO:0000313" key="2">
    <source>
        <dbReference type="EMBL" id="KAK7434576.1"/>
    </source>
</evidence>
<feature type="signal peptide" evidence="1">
    <location>
        <begin position="1"/>
        <end position="19"/>
    </location>
</feature>